<keyword evidence="2" id="KW-0131">Cell cycle</keyword>
<gene>
    <name evidence="2" type="ORF">ASCRUDRAFT_74994</name>
</gene>
<accession>A0A1D2VM30</accession>
<dbReference type="OrthoDB" id="5357220at2759"/>
<dbReference type="PANTHER" id="PTHR34065">
    <property type="entry name" value="CELL DIVISION CONTROL PROTEIN 14"/>
    <property type="match status" value="1"/>
</dbReference>
<dbReference type="InterPro" id="IPR012535">
    <property type="entry name" value="Cell_div_Cdc14"/>
</dbReference>
<dbReference type="EMBL" id="KV454477">
    <property type="protein sequence ID" value="ODV62661.1"/>
    <property type="molecule type" value="Genomic_DNA"/>
</dbReference>
<dbReference type="AlphaFoldDB" id="A0A1D2VM30"/>
<dbReference type="Pfam" id="PF08045">
    <property type="entry name" value="CDC14"/>
    <property type="match status" value="1"/>
</dbReference>
<evidence type="ECO:0000313" key="3">
    <source>
        <dbReference type="Proteomes" id="UP000095038"/>
    </source>
</evidence>
<evidence type="ECO:0000256" key="1">
    <source>
        <dbReference type="SAM" id="MobiDB-lite"/>
    </source>
</evidence>
<protein>
    <submittedName>
        <fullName evidence="2">Cell division control 14, SIN component</fullName>
    </submittedName>
</protein>
<dbReference type="GO" id="GO:0051301">
    <property type="term" value="P:cell division"/>
    <property type="evidence" value="ECO:0007669"/>
    <property type="project" value="UniProtKB-KW"/>
</dbReference>
<reference evidence="3" key="1">
    <citation type="submission" date="2016-05" db="EMBL/GenBank/DDBJ databases">
        <title>Comparative genomics of biotechnologically important yeasts.</title>
        <authorList>
            <consortium name="DOE Joint Genome Institute"/>
            <person name="Riley R."/>
            <person name="Haridas S."/>
            <person name="Wolfe K.H."/>
            <person name="Lopes M.R."/>
            <person name="Hittinger C.T."/>
            <person name="Goker M."/>
            <person name="Salamov A."/>
            <person name="Wisecaver J."/>
            <person name="Long T.M."/>
            <person name="Aerts A.L."/>
            <person name="Barry K."/>
            <person name="Choi C."/>
            <person name="Clum A."/>
            <person name="Coughlan A.Y."/>
            <person name="Deshpande S."/>
            <person name="Douglass A.P."/>
            <person name="Hanson S.J."/>
            <person name="Klenk H.-P."/>
            <person name="Labutti K."/>
            <person name="Lapidus A."/>
            <person name="Lindquist E."/>
            <person name="Lipzen A."/>
            <person name="Meier-Kolthoff J.P."/>
            <person name="Ohm R.A."/>
            <person name="Otillar R.P."/>
            <person name="Pangilinan J."/>
            <person name="Peng Y."/>
            <person name="Rokas A."/>
            <person name="Rosa C.A."/>
            <person name="Scheuner C."/>
            <person name="Sibirny A.A."/>
            <person name="Slot J.C."/>
            <person name="Stielow J.B."/>
            <person name="Sun H."/>
            <person name="Kurtzman C.P."/>
            <person name="Blackwell M."/>
            <person name="Grigoriev I.V."/>
            <person name="Jeffries T.W."/>
        </authorList>
    </citation>
    <scope>NUCLEOTIDE SEQUENCE [LARGE SCALE GENOMIC DNA]</scope>
    <source>
        <strain evidence="3">DSM 1968</strain>
    </source>
</reference>
<proteinExistence type="predicted"/>
<dbReference type="RefSeq" id="XP_020048968.1">
    <property type="nucleotide sequence ID" value="XM_020192898.1"/>
</dbReference>
<dbReference type="Proteomes" id="UP000095038">
    <property type="component" value="Unassembled WGS sequence"/>
</dbReference>
<dbReference type="InParanoid" id="A0A1D2VM30"/>
<organism evidence="2 3">
    <name type="scientific">Ascoidea rubescens DSM 1968</name>
    <dbReference type="NCBI Taxonomy" id="1344418"/>
    <lineage>
        <taxon>Eukaryota</taxon>
        <taxon>Fungi</taxon>
        <taxon>Dikarya</taxon>
        <taxon>Ascomycota</taxon>
        <taxon>Saccharomycotina</taxon>
        <taxon>Saccharomycetes</taxon>
        <taxon>Ascoideaceae</taxon>
        <taxon>Ascoidea</taxon>
    </lineage>
</organism>
<name>A0A1D2VM30_9ASCO</name>
<evidence type="ECO:0000313" key="2">
    <source>
        <dbReference type="EMBL" id="ODV62661.1"/>
    </source>
</evidence>
<keyword evidence="3" id="KW-1185">Reference proteome</keyword>
<feature type="region of interest" description="Disordered" evidence="1">
    <location>
        <begin position="45"/>
        <end position="81"/>
    </location>
</feature>
<dbReference type="STRING" id="1344418.A0A1D2VM30"/>
<sequence>MSSYDLKDYLNDALERLYSPEPSSIHDGLQRLDALLGQLCLAKSSSSPTSASSSSSSSLSSTLNSTTKIHSNSTYNTNNKSNISNMLNNQSHKLWRVPTIDDPIFGKFIKLQDTFEYNVASAIISCLFRMNLNNNLISMKNDYPQEFIILAHKVLQGVLLLHPNSRNLFNRECNMKLLLSYLNYSPKNKYQPLVITTAIQTLVCSLVRSIKNLRNFEKFDGIKIICNLFVKKSTNKEIKVKILEFLFFYLIPETSFNIEKSFEMNLNESYILNQSKVLYKDGLIRRTMEEKAGILKQYIRNVDAIVHELISSKPFGNMEIEW</sequence>
<dbReference type="GeneID" id="30966534"/>
<dbReference type="PANTHER" id="PTHR34065:SF1">
    <property type="entry name" value="CELL DIVISION CONTROL PROTEIN 14"/>
    <property type="match status" value="1"/>
</dbReference>
<keyword evidence="2" id="KW-0132">Cell division</keyword>